<evidence type="ECO:0000313" key="1">
    <source>
        <dbReference type="EMBL" id="KAK8203390.1"/>
    </source>
</evidence>
<proteinExistence type="predicted"/>
<dbReference type="Proteomes" id="UP001320706">
    <property type="component" value="Unassembled WGS sequence"/>
</dbReference>
<reference evidence="1" key="1">
    <citation type="submission" date="2024-02" db="EMBL/GenBank/DDBJ databases">
        <title>Metagenome Assembled Genome of Zalaria obscura JY119.</title>
        <authorList>
            <person name="Vighnesh L."/>
            <person name="Jagadeeshwari U."/>
            <person name="Venkata Ramana C."/>
            <person name="Sasikala C."/>
        </authorList>
    </citation>
    <scope>NUCLEOTIDE SEQUENCE</scope>
    <source>
        <strain evidence="1">JY119</strain>
    </source>
</reference>
<dbReference type="EMBL" id="JAMKPW020000030">
    <property type="protein sequence ID" value="KAK8203390.1"/>
    <property type="molecule type" value="Genomic_DNA"/>
</dbReference>
<accession>A0ACC3SA08</accession>
<keyword evidence="2" id="KW-1185">Reference proteome</keyword>
<gene>
    <name evidence="1" type="ORF">M8818_005281</name>
</gene>
<sequence length="430" mass="43129">MFARIFFALAGFGLAANAHLFMYSPVPIEGSAPKDPLEADGSNFPCHGVTLPTSGGQSMAIGSKQTLAFDLGSGANTAVHGGGSCQISVTYETDPTAIKDPSNWKVIYSIEEGCPTNSLMNLDLEFAGHDGTYTGSYPCNDSSTNGFDCVNSFDFTLPEGLQNGHATLAWTWFNNVGNREMYMNCANIEVSGGASDASGLADLPSMFVANLAGDGLPDCDTTAYSNVKFPNPGKYVTTKAATTNMAVSTFSSYPLAVPTGAGCAADGGSAAAGSGSAQTTAVGSSAAASSDTPTLSSFVQAGVASQTTLATATSAAAAAATSASSDSSSTSSSDSSSDSSTSDTSSSNSTGSTGSCASGSVTCTTPGAVTCIGSDQWGMCNIDNCAVPMALAAGTVCENGVIGAASGKRNVGKHLRSHRRVSGGVHSWSF</sequence>
<organism evidence="1 2">
    <name type="scientific">Zalaria obscura</name>
    <dbReference type="NCBI Taxonomy" id="2024903"/>
    <lineage>
        <taxon>Eukaryota</taxon>
        <taxon>Fungi</taxon>
        <taxon>Dikarya</taxon>
        <taxon>Ascomycota</taxon>
        <taxon>Pezizomycotina</taxon>
        <taxon>Dothideomycetes</taxon>
        <taxon>Dothideomycetidae</taxon>
        <taxon>Dothideales</taxon>
        <taxon>Zalariaceae</taxon>
        <taxon>Zalaria</taxon>
    </lineage>
</organism>
<protein>
    <submittedName>
        <fullName evidence="1">Uncharacterized protein</fullName>
    </submittedName>
</protein>
<name>A0ACC3SA08_9PEZI</name>
<evidence type="ECO:0000313" key="2">
    <source>
        <dbReference type="Proteomes" id="UP001320706"/>
    </source>
</evidence>
<comment type="caution">
    <text evidence="1">The sequence shown here is derived from an EMBL/GenBank/DDBJ whole genome shotgun (WGS) entry which is preliminary data.</text>
</comment>